<dbReference type="PROSITE" id="PS00211">
    <property type="entry name" value="ABC_TRANSPORTER_1"/>
    <property type="match status" value="1"/>
</dbReference>
<keyword evidence="8" id="KW-1278">Translocase</keyword>
<dbReference type="GO" id="GO:0005524">
    <property type="term" value="F:ATP binding"/>
    <property type="evidence" value="ECO:0007669"/>
    <property type="project" value="UniProtKB-KW"/>
</dbReference>
<comment type="caution">
    <text evidence="16">The sequence shown here is derived from an EMBL/GenBank/DDBJ whole genome shotgun (WGS) entry which is preliminary data.</text>
</comment>
<evidence type="ECO:0000256" key="7">
    <source>
        <dbReference type="ARBA" id="ARBA00022840"/>
    </source>
</evidence>
<dbReference type="GO" id="GO:0005886">
    <property type="term" value="C:plasma membrane"/>
    <property type="evidence" value="ECO:0007669"/>
    <property type="project" value="UniProtKB-SubCell"/>
</dbReference>
<evidence type="ECO:0000256" key="6">
    <source>
        <dbReference type="ARBA" id="ARBA00022741"/>
    </source>
</evidence>
<evidence type="ECO:0000256" key="9">
    <source>
        <dbReference type="ARBA" id="ARBA00022989"/>
    </source>
</evidence>
<keyword evidence="5 14" id="KW-0812">Transmembrane</keyword>
<keyword evidence="3" id="KW-1003">Cell membrane</keyword>
<dbReference type="InterPro" id="IPR003593">
    <property type="entry name" value="AAA+_ATPase"/>
</dbReference>
<dbReference type="GO" id="GO:0016887">
    <property type="term" value="F:ATP hydrolysis activity"/>
    <property type="evidence" value="ECO:0007669"/>
    <property type="project" value="InterPro"/>
</dbReference>
<evidence type="ECO:0000256" key="3">
    <source>
        <dbReference type="ARBA" id="ARBA00022475"/>
    </source>
</evidence>
<dbReference type="GO" id="GO:0022857">
    <property type="term" value="F:transmembrane transporter activity"/>
    <property type="evidence" value="ECO:0007669"/>
    <property type="project" value="TreeGrafter"/>
</dbReference>
<dbReference type="PANTHER" id="PTHR30572:SF14">
    <property type="entry name" value="MACROLIDE EXPORT ATP-BINDING_PERMEASE PROTEIN MACB"/>
    <property type="match status" value="1"/>
</dbReference>
<dbReference type="InterPro" id="IPR003439">
    <property type="entry name" value="ABC_transporter-like_ATP-bd"/>
</dbReference>
<dbReference type="SMART" id="SM00382">
    <property type="entry name" value="AAA"/>
    <property type="match status" value="1"/>
</dbReference>
<feature type="transmembrane region" description="Helical" evidence="14">
    <location>
        <begin position="596"/>
        <end position="622"/>
    </location>
</feature>
<dbReference type="SUPFAM" id="SSF52540">
    <property type="entry name" value="P-loop containing nucleoside triphosphate hydrolases"/>
    <property type="match status" value="1"/>
</dbReference>
<dbReference type="InterPro" id="IPR050250">
    <property type="entry name" value="Macrolide_Exporter_MacB"/>
</dbReference>
<dbReference type="PANTHER" id="PTHR30572">
    <property type="entry name" value="MEMBRANE COMPONENT OF TRANSPORTER-RELATED"/>
    <property type="match status" value="1"/>
</dbReference>
<dbReference type="FunFam" id="3.40.50.300:FF:000032">
    <property type="entry name" value="Export ABC transporter ATP-binding protein"/>
    <property type="match status" value="1"/>
</dbReference>
<dbReference type="InterPro" id="IPR017871">
    <property type="entry name" value="ABC_transporter-like_CS"/>
</dbReference>
<evidence type="ECO:0000256" key="1">
    <source>
        <dbReference type="ARBA" id="ARBA00004429"/>
    </source>
</evidence>
<dbReference type="GO" id="GO:1902495">
    <property type="term" value="C:transmembrane transporter complex"/>
    <property type="evidence" value="ECO:0007669"/>
    <property type="project" value="UniProtKB-ARBA"/>
</dbReference>
<feature type="domain" description="ABC transporter" evidence="15">
    <location>
        <begin position="12"/>
        <end position="250"/>
    </location>
</feature>
<feature type="transmembrane region" description="Helical" evidence="14">
    <location>
        <begin position="680"/>
        <end position="704"/>
    </location>
</feature>
<evidence type="ECO:0000256" key="4">
    <source>
        <dbReference type="ARBA" id="ARBA00022519"/>
    </source>
</evidence>
<dbReference type="Proteomes" id="UP000232060">
    <property type="component" value="Unassembled WGS sequence"/>
</dbReference>
<dbReference type="OrthoDB" id="9770036at2"/>
<dbReference type="Gene3D" id="3.40.50.300">
    <property type="entry name" value="P-loop containing nucleotide triphosphate hydrolases"/>
    <property type="match status" value="1"/>
</dbReference>
<dbReference type="InterPro" id="IPR027417">
    <property type="entry name" value="P-loop_NTPase"/>
</dbReference>
<dbReference type="AlphaFoldDB" id="A0A2M8H9Y9"/>
<dbReference type="Pfam" id="PF02687">
    <property type="entry name" value="FtsX"/>
    <property type="match status" value="1"/>
</dbReference>
<comment type="similarity">
    <text evidence="11">Belongs to the ABC transporter superfamily. Macrolide exporter (TC 3.A.1.122) family.</text>
</comment>
<evidence type="ECO:0000256" key="8">
    <source>
        <dbReference type="ARBA" id="ARBA00022967"/>
    </source>
</evidence>
<sequence length="721" mass="77152">MSEPQKLEGPLIQLKGIEKRYQSGEQEVTVLHPLDLCIQAGEMVAIVGASGSGKSTLMNLLGCLDRPSAGQYLFRGQDTARLDALALARLRCHHFGFIFQRYHLLPHLDATANVEIPAVYAGTARAERQQRARALLSRLGLADRSHHRPGQLSGGQQQRVSIARALANGGEVILADEPTGALDSHSGKEVMAILKELHAQGHTIILVTHDMAVANHADRIITLRDGRVVEDSAQPAKSADQAGRIDTLRDGRVVEDSGQAAKSANHADRIDTLRDERAAEENGQDAPAAQGTALPQAGVTKAAGKPSKGAIPPHIAPAKGSKLGWDRYREAARMAVHAMLAHRMRTFLTMLGIIIGIAAVVSVVALGQGARAKVINDINAMGTNTIDIFPGKDWGDEKAASIQTLNERDLDALLGQPYLEGASPQIATSGQLRYRNKTSTGNVVGVGSDFFRVKGMTLTQGRLFDERDIQSRTAVAVVDGKTIESLLGKEDPVGQVVLVGTLPVRIIGVVAQETGFGRSSQSVSIWLPYSAVMSRLISQNHFSQITIRVKDGIQPALAEQAAVALLTQRHGVKDFFTFSSDSIIKSVEKTTATMTLLVSAIAVISLIVGGVGVMNIMLVSVVERTREIGIRIAVGARQSDILQQFLIEAVMVSLLGGLLGIGLALLIGFVFSLFVESFQMSFSLFSILMAFGCSSLIGILFGYLPARNAARLDPVEALARE</sequence>
<keyword evidence="9 14" id="KW-1133">Transmembrane helix</keyword>
<dbReference type="InterPro" id="IPR025857">
    <property type="entry name" value="MacB_PCD"/>
</dbReference>
<evidence type="ECO:0000313" key="17">
    <source>
        <dbReference type="Proteomes" id="UP000232060"/>
    </source>
</evidence>
<evidence type="ECO:0000256" key="2">
    <source>
        <dbReference type="ARBA" id="ARBA00022448"/>
    </source>
</evidence>
<keyword evidence="17" id="KW-1185">Reference proteome</keyword>
<dbReference type="CDD" id="cd03255">
    <property type="entry name" value="ABC_MJ0796_LolCDE_FtsE"/>
    <property type="match status" value="1"/>
</dbReference>
<dbReference type="InterPro" id="IPR003838">
    <property type="entry name" value="ABC3_permease_C"/>
</dbReference>
<gene>
    <name evidence="16" type="ORF">CUC44_09155</name>
</gene>
<evidence type="ECO:0000313" key="16">
    <source>
        <dbReference type="EMBL" id="PJC93396.1"/>
    </source>
</evidence>
<name>A0A2M8H9Y9_9GAMM</name>
<evidence type="ECO:0000259" key="15">
    <source>
        <dbReference type="PROSITE" id="PS50893"/>
    </source>
</evidence>
<keyword evidence="4" id="KW-0997">Cell inner membrane</keyword>
<dbReference type="Pfam" id="PF12704">
    <property type="entry name" value="MacB_PCD"/>
    <property type="match status" value="1"/>
</dbReference>
<proteinExistence type="inferred from homology"/>
<dbReference type="PROSITE" id="PS50893">
    <property type="entry name" value="ABC_TRANSPORTER_2"/>
    <property type="match status" value="1"/>
</dbReference>
<dbReference type="InterPro" id="IPR017911">
    <property type="entry name" value="MacB-like_ATP-bd"/>
</dbReference>
<keyword evidence="10 14" id="KW-0472">Membrane</keyword>
<feature type="compositionally biased region" description="Basic and acidic residues" evidence="13">
    <location>
        <begin position="246"/>
        <end position="255"/>
    </location>
</feature>
<evidence type="ECO:0000256" key="5">
    <source>
        <dbReference type="ARBA" id="ARBA00022692"/>
    </source>
</evidence>
<dbReference type="RefSeq" id="WP_100859658.1">
    <property type="nucleotide sequence ID" value="NZ_PGCP01000013.1"/>
</dbReference>
<keyword evidence="6" id="KW-0547">Nucleotide-binding</keyword>
<comment type="subcellular location">
    <subcellularLocation>
        <location evidence="1">Cell inner membrane</location>
        <topology evidence="1">Multi-pass membrane protein</topology>
    </subcellularLocation>
</comment>
<evidence type="ECO:0000256" key="10">
    <source>
        <dbReference type="ARBA" id="ARBA00023136"/>
    </source>
</evidence>
<reference evidence="16 17" key="1">
    <citation type="submission" date="2017-11" db="EMBL/GenBank/DDBJ databases">
        <title>Draft genome sequence of environmental isolate Aeromonas lusitania sp. nov. MDC 2473.</title>
        <authorList>
            <person name="Colston S.M."/>
            <person name="Navarro A."/>
            <person name="Martinez-Murcia A.J."/>
            <person name="Graf J."/>
        </authorList>
    </citation>
    <scope>NUCLEOTIDE SEQUENCE [LARGE SCALE GENOMIC DNA]</scope>
    <source>
        <strain evidence="16 17">MDC 2473</strain>
    </source>
</reference>
<feature type="transmembrane region" description="Helical" evidence="14">
    <location>
        <begin position="347"/>
        <end position="367"/>
    </location>
</feature>
<evidence type="ECO:0000256" key="14">
    <source>
        <dbReference type="SAM" id="Phobius"/>
    </source>
</evidence>
<feature type="transmembrane region" description="Helical" evidence="14">
    <location>
        <begin position="645"/>
        <end position="674"/>
    </location>
</feature>
<protein>
    <recommendedName>
        <fullName evidence="12">Pyoverdine export ATP-binding/permease protein PvdT</fullName>
    </recommendedName>
</protein>
<dbReference type="EMBL" id="PGCP01000013">
    <property type="protein sequence ID" value="PJC93396.1"/>
    <property type="molecule type" value="Genomic_DNA"/>
</dbReference>
<accession>A0A2M8H9Y9</accession>
<organism evidence="16 17">
    <name type="scientific">Aeromonas lusitana</name>
    <dbReference type="NCBI Taxonomy" id="931529"/>
    <lineage>
        <taxon>Bacteria</taxon>
        <taxon>Pseudomonadati</taxon>
        <taxon>Pseudomonadota</taxon>
        <taxon>Gammaproteobacteria</taxon>
        <taxon>Aeromonadales</taxon>
        <taxon>Aeromonadaceae</taxon>
        <taxon>Aeromonas</taxon>
    </lineage>
</organism>
<evidence type="ECO:0000256" key="12">
    <source>
        <dbReference type="ARBA" id="ARBA00041199"/>
    </source>
</evidence>
<evidence type="ECO:0000256" key="11">
    <source>
        <dbReference type="ARBA" id="ARBA00038388"/>
    </source>
</evidence>
<keyword evidence="2" id="KW-0813">Transport</keyword>
<keyword evidence="7 16" id="KW-0067">ATP-binding</keyword>
<evidence type="ECO:0000256" key="13">
    <source>
        <dbReference type="SAM" id="MobiDB-lite"/>
    </source>
</evidence>
<dbReference type="Pfam" id="PF00005">
    <property type="entry name" value="ABC_tran"/>
    <property type="match status" value="1"/>
</dbReference>
<feature type="region of interest" description="Disordered" evidence="13">
    <location>
        <begin position="231"/>
        <end position="316"/>
    </location>
</feature>
<feature type="compositionally biased region" description="Basic and acidic residues" evidence="13">
    <location>
        <begin position="265"/>
        <end position="280"/>
    </location>
</feature>